<name>A0A8C9LH92_9PRIM</name>
<proteinExistence type="predicted"/>
<dbReference type="AlphaFoldDB" id="A0A8C9LH92"/>
<dbReference type="InterPro" id="IPR058584">
    <property type="entry name" value="IMB1_TNPO1-like_TPR"/>
</dbReference>
<dbReference type="Pfam" id="PF02985">
    <property type="entry name" value="HEAT"/>
    <property type="match status" value="1"/>
</dbReference>
<evidence type="ECO:0000256" key="4">
    <source>
        <dbReference type="ARBA" id="ARBA00022737"/>
    </source>
</evidence>
<sequence>MIKHSVSDILFLEECEKALQAIAKIIDYNAKFFSEYITNLCDVLFHICMKDDYELNYDYDNSLKSLSLEALVTIPERRPKMALSVPRFVEKIVHVAMLFMLDINNDSFNEWMNSIKESKDDNQELYDLGEEALDRVGKAFIDLDEANFIHILYTRVTEYLMKSTWEHKYVAIMSIAQTIEYLPEDEIEEQLEQVISMLLQALLDQDVRVRYATCQAIGQISLDHQPYVQREYPGELITALINTMNDLHLRVQSHATAAFVNFAEEVDKEAMLPYADMVIDILLQKLNSSNYLLVREQAVTAIAVIAGVIEDEFLKYYSTVVPIMKNVIQKAVSKEERTVRGKAIECISIIGMSVGKEVFLEDAKECMNALLQISSTKMDPEDPVKEYIQEAIGRICRALGNDFYPYLSSIVPTMLSLLSISPKPLCDDDEDLTIALMSNGQYVGLKTSLLEDQEKALDLLIIIIEVMKDSYSDYIQATATAVLPLLNYDLSDEVKQKALSATSELIEAAKILSEKTDNNKTMLHAILTTSTETVLKSLSEYKMDENYEYILDSMIVESNGLYLCLQKAGSSVLPDATLKMFINQVFKLLEVSTERRVIYMQKKNREDVDEDELLVIDREEELEQTYRTNLLDILGVLMKYHPTQFLNSCCDICMSFVNSYINSNNTEDVMLALYVCDDLLEFLQDNSVCLWEYFMNPLLLNINHTDDKIKQAACYGVIQATKISAFGKYATIAVEYLVKLIQQYGAGSTIGGANKKSKELISAIDNAVAALGDVVFMHSSKFTNAEDLIKLWLNNLPIKEDDAEGRRVHKNLLDLITQTHPLLIGKDESNIAKIVSIFLTIYETDFSDNECNKRIALLIKSLDQSYLNTLVSTLTNKQTKKLNNIVNSGRK</sequence>
<dbReference type="InterPro" id="IPR000357">
    <property type="entry name" value="HEAT"/>
</dbReference>
<dbReference type="Pfam" id="PF25574">
    <property type="entry name" value="TPR_IMB1"/>
    <property type="match status" value="1"/>
</dbReference>
<dbReference type="SUPFAM" id="SSF48371">
    <property type="entry name" value="ARM repeat"/>
    <property type="match status" value="2"/>
</dbReference>
<reference evidence="8" key="1">
    <citation type="submission" date="2025-08" db="UniProtKB">
        <authorList>
            <consortium name="Ensembl"/>
        </authorList>
    </citation>
    <scope>IDENTIFICATION</scope>
</reference>
<dbReference type="Pfam" id="PF18829">
    <property type="entry name" value="Importin_rep_6"/>
    <property type="match status" value="1"/>
</dbReference>
<dbReference type="InterPro" id="IPR011989">
    <property type="entry name" value="ARM-like"/>
</dbReference>
<comment type="subcellular location">
    <subcellularLocation>
        <location evidence="1">Cytoplasm</location>
    </subcellularLocation>
</comment>
<dbReference type="GO" id="GO:0005634">
    <property type="term" value="C:nucleus"/>
    <property type="evidence" value="ECO:0007669"/>
    <property type="project" value="UniProtKB-SubCell"/>
</dbReference>
<dbReference type="GO" id="GO:0005737">
    <property type="term" value="C:cytoplasm"/>
    <property type="evidence" value="ECO:0007669"/>
    <property type="project" value="UniProtKB-SubCell"/>
</dbReference>
<dbReference type="Gene3D" id="1.25.10.10">
    <property type="entry name" value="Leucine-rich Repeat Variant"/>
    <property type="match status" value="1"/>
</dbReference>
<feature type="domain" description="Importin subunit beta-1/Transportin-1-like TPR repeats" evidence="7">
    <location>
        <begin position="252"/>
        <end position="414"/>
    </location>
</feature>
<keyword evidence="4" id="KW-0677">Repeat</keyword>
<keyword evidence="3" id="KW-0963">Cytoplasm</keyword>
<dbReference type="Ensembl" id="ENSPTET00000001020.1">
    <property type="protein sequence ID" value="ENSPTEP00000000679.1"/>
    <property type="gene ID" value="ENSPTEG00000000778.1"/>
</dbReference>
<keyword evidence="9" id="KW-1185">Reference proteome</keyword>
<dbReference type="InterPro" id="IPR016024">
    <property type="entry name" value="ARM-type_fold"/>
</dbReference>
<keyword evidence="6" id="KW-0007">Acetylation</keyword>
<dbReference type="InterPro" id="IPR041389">
    <property type="entry name" value="Importin_rep_6"/>
</dbReference>
<evidence type="ECO:0000256" key="5">
    <source>
        <dbReference type="ARBA" id="ARBA00022927"/>
    </source>
</evidence>
<evidence type="ECO:0000256" key="3">
    <source>
        <dbReference type="ARBA" id="ARBA00022490"/>
    </source>
</evidence>
<accession>A0A8C9LH92</accession>
<dbReference type="GO" id="GO:0006606">
    <property type="term" value="P:protein import into nucleus"/>
    <property type="evidence" value="ECO:0007669"/>
    <property type="project" value="InterPro"/>
</dbReference>
<dbReference type="Pfam" id="PF18808">
    <property type="entry name" value="Importin_rep_4"/>
    <property type="match status" value="1"/>
</dbReference>
<keyword evidence="5" id="KW-0653">Protein transport</keyword>
<protein>
    <submittedName>
        <fullName evidence="8">Importin subunit beta-3-like</fullName>
    </submittedName>
</protein>
<organism evidence="8 9">
    <name type="scientific">Piliocolobus tephrosceles</name>
    <name type="common">Ugandan red Colobus</name>
    <dbReference type="NCBI Taxonomy" id="591936"/>
    <lineage>
        <taxon>Eukaryota</taxon>
        <taxon>Metazoa</taxon>
        <taxon>Chordata</taxon>
        <taxon>Craniata</taxon>
        <taxon>Vertebrata</taxon>
        <taxon>Euteleostomi</taxon>
        <taxon>Mammalia</taxon>
        <taxon>Eutheria</taxon>
        <taxon>Euarchontoglires</taxon>
        <taxon>Primates</taxon>
        <taxon>Haplorrhini</taxon>
        <taxon>Catarrhini</taxon>
        <taxon>Cercopithecidae</taxon>
        <taxon>Colobinae</taxon>
        <taxon>Piliocolobus</taxon>
    </lineage>
</organism>
<keyword evidence="2" id="KW-0813">Transport</keyword>
<evidence type="ECO:0000256" key="6">
    <source>
        <dbReference type="ARBA" id="ARBA00022990"/>
    </source>
</evidence>
<reference evidence="8" key="2">
    <citation type="submission" date="2025-09" db="UniProtKB">
        <authorList>
            <consortium name="Ensembl"/>
        </authorList>
    </citation>
    <scope>IDENTIFICATION</scope>
</reference>
<dbReference type="PANTHER" id="PTHR10527">
    <property type="entry name" value="IMPORTIN BETA"/>
    <property type="match status" value="1"/>
</dbReference>
<dbReference type="Proteomes" id="UP000694416">
    <property type="component" value="Unplaced"/>
</dbReference>
<dbReference type="InterPro" id="IPR041653">
    <property type="entry name" value="Importin_rep_4"/>
</dbReference>
<evidence type="ECO:0000313" key="9">
    <source>
        <dbReference type="Proteomes" id="UP000694416"/>
    </source>
</evidence>
<evidence type="ECO:0000259" key="7">
    <source>
        <dbReference type="Pfam" id="PF25574"/>
    </source>
</evidence>
<dbReference type="InterPro" id="IPR040122">
    <property type="entry name" value="Importin_beta"/>
</dbReference>
<evidence type="ECO:0000256" key="2">
    <source>
        <dbReference type="ARBA" id="ARBA00022448"/>
    </source>
</evidence>
<evidence type="ECO:0000313" key="8">
    <source>
        <dbReference type="Ensembl" id="ENSPTEP00000000679.1"/>
    </source>
</evidence>
<evidence type="ECO:0000256" key="1">
    <source>
        <dbReference type="ARBA" id="ARBA00004496"/>
    </source>
</evidence>